<evidence type="ECO:0000259" key="1">
    <source>
        <dbReference type="PROSITE" id="PS50206"/>
    </source>
</evidence>
<proteinExistence type="predicted"/>
<dbReference type="Pfam" id="PF09828">
    <property type="entry name" value="ChrB_C"/>
    <property type="match status" value="1"/>
</dbReference>
<dbReference type="InterPro" id="IPR018634">
    <property type="entry name" value="ChrB_C"/>
</dbReference>
<dbReference type="RefSeq" id="WP_406644581.1">
    <property type="nucleotide sequence ID" value="NZ_CP123584.1"/>
</dbReference>
<gene>
    <name evidence="2" type="ORF">QEZ52_11965</name>
</gene>
<accession>A0ABZ2XMP0</accession>
<reference evidence="2 3" key="1">
    <citation type="submission" date="2023-04" db="EMBL/GenBank/DDBJ databases">
        <title>Complete genome sequence of Alisedimentitalea scapharcae.</title>
        <authorList>
            <person name="Rong J.-C."/>
            <person name="Yi M.-L."/>
            <person name="Zhao Q."/>
        </authorList>
    </citation>
    <scope>NUCLEOTIDE SEQUENCE [LARGE SCALE GENOMIC DNA]</scope>
    <source>
        <strain evidence="2 3">KCTC 42119</strain>
    </source>
</reference>
<keyword evidence="3" id="KW-1185">Reference proteome</keyword>
<dbReference type="Proteomes" id="UP001623232">
    <property type="component" value="Chromosome"/>
</dbReference>
<dbReference type="Pfam" id="PF00581">
    <property type="entry name" value="Rhodanese"/>
    <property type="match status" value="1"/>
</dbReference>
<dbReference type="EMBL" id="CP123584">
    <property type="protein sequence ID" value="WZK87338.1"/>
    <property type="molecule type" value="Genomic_DNA"/>
</dbReference>
<dbReference type="SUPFAM" id="SSF52821">
    <property type="entry name" value="Rhodanese/Cell cycle control phosphatase"/>
    <property type="match status" value="1"/>
</dbReference>
<dbReference type="InterPro" id="IPR001763">
    <property type="entry name" value="Rhodanese-like_dom"/>
</dbReference>
<evidence type="ECO:0000313" key="3">
    <source>
        <dbReference type="Proteomes" id="UP001623232"/>
    </source>
</evidence>
<dbReference type="PROSITE" id="PS50206">
    <property type="entry name" value="RHODANESE_3"/>
    <property type="match status" value="1"/>
</dbReference>
<name>A0ABZ2XMP0_9RHOB</name>
<dbReference type="SMART" id="SM00450">
    <property type="entry name" value="RHOD"/>
    <property type="match status" value="1"/>
</dbReference>
<sequence length="268" mass="29433">MPGFTEISPNNLMRLIGGPTAPLIVDVSIDDDFDADPHLVPTAFRHPHTDLDRLTTLAQNRSVVVICQKGLKLSHGVAATLRARGIAAQILEGGNYGWRDAGLPRVPAQAMPDLAQGNTRWVTRHRPKIDRIACPWLIRRFVDPQAEFLFVPPSAVEAVAERFNATPFDIEGGEWSHNGPLCTFDTMIDRFGLAHEPLNRVAVVVRAADTDTPDLSPQAAGLLAISVGLSRLHKDDTTQLNAGLAIYDALYRWARDGFDEGHDWPAKK</sequence>
<evidence type="ECO:0000313" key="2">
    <source>
        <dbReference type="EMBL" id="WZK87338.1"/>
    </source>
</evidence>
<dbReference type="InterPro" id="IPR036873">
    <property type="entry name" value="Rhodanese-like_dom_sf"/>
</dbReference>
<protein>
    <submittedName>
        <fullName evidence="2">Sulfurtransferase/chromate resistance protein</fullName>
    </submittedName>
</protein>
<feature type="domain" description="Rhodanese" evidence="1">
    <location>
        <begin position="18"/>
        <end position="107"/>
    </location>
</feature>
<organism evidence="2 3">
    <name type="scientific">Aliisedimentitalea scapharcae</name>
    <dbReference type="NCBI Taxonomy" id="1524259"/>
    <lineage>
        <taxon>Bacteria</taxon>
        <taxon>Pseudomonadati</taxon>
        <taxon>Pseudomonadota</taxon>
        <taxon>Alphaproteobacteria</taxon>
        <taxon>Rhodobacterales</taxon>
        <taxon>Roseobacteraceae</taxon>
        <taxon>Aliisedimentitalea</taxon>
    </lineage>
</organism>
<dbReference type="Gene3D" id="3.40.250.10">
    <property type="entry name" value="Rhodanese-like domain"/>
    <property type="match status" value="1"/>
</dbReference>